<reference evidence="2 3" key="1">
    <citation type="journal article" date="2019" name="Nat. Ecol. Evol.">
        <title>Megaphylogeny resolves global patterns of mushroom evolution.</title>
        <authorList>
            <person name="Varga T."/>
            <person name="Krizsan K."/>
            <person name="Foldi C."/>
            <person name="Dima B."/>
            <person name="Sanchez-Garcia M."/>
            <person name="Sanchez-Ramirez S."/>
            <person name="Szollosi G.J."/>
            <person name="Szarkandi J.G."/>
            <person name="Papp V."/>
            <person name="Albert L."/>
            <person name="Andreopoulos W."/>
            <person name="Angelini C."/>
            <person name="Antonin V."/>
            <person name="Barry K.W."/>
            <person name="Bougher N.L."/>
            <person name="Buchanan P."/>
            <person name="Buyck B."/>
            <person name="Bense V."/>
            <person name="Catcheside P."/>
            <person name="Chovatia M."/>
            <person name="Cooper J."/>
            <person name="Damon W."/>
            <person name="Desjardin D."/>
            <person name="Finy P."/>
            <person name="Geml J."/>
            <person name="Haridas S."/>
            <person name="Hughes K."/>
            <person name="Justo A."/>
            <person name="Karasinski D."/>
            <person name="Kautmanova I."/>
            <person name="Kiss B."/>
            <person name="Kocsube S."/>
            <person name="Kotiranta H."/>
            <person name="LaButti K.M."/>
            <person name="Lechner B.E."/>
            <person name="Liimatainen K."/>
            <person name="Lipzen A."/>
            <person name="Lukacs Z."/>
            <person name="Mihaltcheva S."/>
            <person name="Morgado L.N."/>
            <person name="Niskanen T."/>
            <person name="Noordeloos M.E."/>
            <person name="Ohm R.A."/>
            <person name="Ortiz-Santana B."/>
            <person name="Ovrebo C."/>
            <person name="Racz N."/>
            <person name="Riley R."/>
            <person name="Savchenko A."/>
            <person name="Shiryaev A."/>
            <person name="Soop K."/>
            <person name="Spirin V."/>
            <person name="Szebenyi C."/>
            <person name="Tomsovsky M."/>
            <person name="Tulloss R.E."/>
            <person name="Uehling J."/>
            <person name="Grigoriev I.V."/>
            <person name="Vagvolgyi C."/>
            <person name="Papp T."/>
            <person name="Martin F.M."/>
            <person name="Miettinen O."/>
            <person name="Hibbett D.S."/>
            <person name="Nagy L.G."/>
        </authorList>
    </citation>
    <scope>NUCLEOTIDE SEQUENCE [LARGE SCALE GENOMIC DNA]</scope>
    <source>
        <strain evidence="2 3">CBS 962.96</strain>
    </source>
</reference>
<sequence>MPPRLLNAFTKWKDMHTWRPFSVDVMPITCQNDKFSCGAFAFNAVDVYVRPHDVVLLDENHADSLQLQMMSKIIQLQQQTVVYDSDYSSLSEPSSVASDSEIEEVNCTDAATATPSHSTKKRARSHSLDSTSSTSPEMKKHHCEDTEDNNNGDIDKDEVMDGSQVGSTESSALSPSLSMSAPPNGQGAESRSLKPGTLDSKIIAFKVNILKVDYV</sequence>
<protein>
    <recommendedName>
        <fullName evidence="4">Ubiquitin-like protease family profile domain-containing protein</fullName>
    </recommendedName>
</protein>
<name>A0A4S8KIC5_DENBC</name>
<feature type="region of interest" description="Disordered" evidence="1">
    <location>
        <begin position="109"/>
        <end position="194"/>
    </location>
</feature>
<proteinExistence type="predicted"/>
<feature type="compositionally biased region" description="Low complexity" evidence="1">
    <location>
        <begin position="170"/>
        <end position="183"/>
    </location>
</feature>
<organism evidence="2 3">
    <name type="scientific">Dendrothele bispora (strain CBS 962.96)</name>
    <dbReference type="NCBI Taxonomy" id="1314807"/>
    <lineage>
        <taxon>Eukaryota</taxon>
        <taxon>Fungi</taxon>
        <taxon>Dikarya</taxon>
        <taxon>Basidiomycota</taxon>
        <taxon>Agaricomycotina</taxon>
        <taxon>Agaricomycetes</taxon>
        <taxon>Agaricomycetidae</taxon>
        <taxon>Agaricales</taxon>
        <taxon>Agaricales incertae sedis</taxon>
        <taxon>Dendrothele</taxon>
    </lineage>
</organism>
<keyword evidence="3" id="KW-1185">Reference proteome</keyword>
<dbReference type="Proteomes" id="UP000297245">
    <property type="component" value="Unassembled WGS sequence"/>
</dbReference>
<evidence type="ECO:0000256" key="1">
    <source>
        <dbReference type="SAM" id="MobiDB-lite"/>
    </source>
</evidence>
<gene>
    <name evidence="2" type="ORF">K435DRAFT_881443</name>
</gene>
<evidence type="ECO:0000313" key="3">
    <source>
        <dbReference type="Proteomes" id="UP000297245"/>
    </source>
</evidence>
<accession>A0A4S8KIC5</accession>
<dbReference type="AlphaFoldDB" id="A0A4S8KIC5"/>
<dbReference type="EMBL" id="ML182742">
    <property type="protein sequence ID" value="THU75176.1"/>
    <property type="molecule type" value="Genomic_DNA"/>
</dbReference>
<evidence type="ECO:0000313" key="2">
    <source>
        <dbReference type="EMBL" id="THU75176.1"/>
    </source>
</evidence>
<evidence type="ECO:0008006" key="4">
    <source>
        <dbReference type="Google" id="ProtNLM"/>
    </source>
</evidence>